<reference evidence="3" key="1">
    <citation type="journal article" date="2020" name="Stud. Mycol.">
        <title>101 Dothideomycetes genomes: a test case for predicting lifestyles and emergence of pathogens.</title>
        <authorList>
            <person name="Haridas S."/>
            <person name="Albert R."/>
            <person name="Binder M."/>
            <person name="Bloem J."/>
            <person name="Labutti K."/>
            <person name="Salamov A."/>
            <person name="Andreopoulos B."/>
            <person name="Baker S."/>
            <person name="Barry K."/>
            <person name="Bills G."/>
            <person name="Bluhm B."/>
            <person name="Cannon C."/>
            <person name="Castanera R."/>
            <person name="Culley D."/>
            <person name="Daum C."/>
            <person name="Ezra D."/>
            <person name="Gonzalez J."/>
            <person name="Henrissat B."/>
            <person name="Kuo A."/>
            <person name="Liang C."/>
            <person name="Lipzen A."/>
            <person name="Lutzoni F."/>
            <person name="Magnuson J."/>
            <person name="Mondo S."/>
            <person name="Nolan M."/>
            <person name="Ohm R."/>
            <person name="Pangilinan J."/>
            <person name="Park H.-J."/>
            <person name="Ramirez L."/>
            <person name="Alfaro M."/>
            <person name="Sun H."/>
            <person name="Tritt A."/>
            <person name="Yoshinaga Y."/>
            <person name="Zwiers L.-H."/>
            <person name="Turgeon B."/>
            <person name="Goodwin S."/>
            <person name="Spatafora J."/>
            <person name="Crous P."/>
            <person name="Grigoriev I."/>
        </authorList>
    </citation>
    <scope>NUCLEOTIDE SEQUENCE</scope>
    <source>
        <strain evidence="3">CBS 125425</strain>
    </source>
</reference>
<dbReference type="SUPFAM" id="SSF56601">
    <property type="entry name" value="beta-lactamase/transpeptidase-like"/>
    <property type="match status" value="1"/>
</dbReference>
<dbReference type="PANTHER" id="PTHR22935">
    <property type="entry name" value="PENICILLIN-BINDING PROTEIN"/>
    <property type="match status" value="1"/>
</dbReference>
<dbReference type="PANTHER" id="PTHR22935:SF97">
    <property type="entry name" value="BETA-LACTAMASE-RELATED DOMAIN-CONTAINING PROTEIN"/>
    <property type="match status" value="1"/>
</dbReference>
<dbReference type="Pfam" id="PF00144">
    <property type="entry name" value="Beta-lactamase"/>
    <property type="match status" value="1"/>
</dbReference>
<keyword evidence="4" id="KW-1185">Reference proteome</keyword>
<evidence type="ECO:0000313" key="4">
    <source>
        <dbReference type="Proteomes" id="UP000799444"/>
    </source>
</evidence>
<feature type="non-terminal residue" evidence="3">
    <location>
        <position position="1"/>
    </location>
</feature>
<protein>
    <submittedName>
        <fullName evidence="3">Beta-lactamase/transpeptidase-like protein</fullName>
    </submittedName>
</protein>
<feature type="chain" id="PRO_5040314188" evidence="1">
    <location>
        <begin position="17"/>
        <end position="411"/>
    </location>
</feature>
<dbReference type="AlphaFoldDB" id="A0A9P4QUQ0"/>
<feature type="domain" description="Beta-lactamase-related" evidence="2">
    <location>
        <begin position="94"/>
        <end position="399"/>
    </location>
</feature>
<dbReference type="Gene3D" id="3.40.710.10">
    <property type="entry name" value="DD-peptidase/beta-lactamase superfamily"/>
    <property type="match status" value="1"/>
</dbReference>
<sequence length="411" mass="44519">MRRALCTLLLLPIAAAVFCPIYGPAFPAPSSLAQSSTFRLALKNLTSTLDAAFASGNSSLGPVETTSANAIQVFSLNDDESPLYEYYRSGSILSPAGVQKVDGDSVMRIGSISKLITVYMVLAELGDKAWDFKITEVVPELKNWNRTEWEENPLYHVNWDEITLGSLAGHLSGIAVSVIDQGALGQAYTQFGLPQLPVSEQPACSYANNCTREEFFEQLGRRNPVHLPNTTPAYNGAGIMLLAYALESLTGKSYEQTLQSVLIEPLKLSGTSYSKPDDSKGVIPYNSSTSLWGFNAGTGTSQGGLYSSLNDLAKMGRSILGSSIIDKNTTRAWLKPTSFTSTMMGAVGRPWEIYRVSDTIPDHIVDLYTKGGDVGQYRSILALAPDYNIGFVVAVAGRGDHRWVDQTIIES</sequence>
<comment type="caution">
    <text evidence="3">The sequence shown here is derived from an EMBL/GenBank/DDBJ whole genome shotgun (WGS) entry which is preliminary data.</text>
</comment>
<dbReference type="OrthoDB" id="10250282at2759"/>
<dbReference type="InterPro" id="IPR051478">
    <property type="entry name" value="Beta-lactamase-like_AB/R"/>
</dbReference>
<evidence type="ECO:0000313" key="3">
    <source>
        <dbReference type="EMBL" id="KAF2731271.1"/>
    </source>
</evidence>
<dbReference type="EMBL" id="ML996199">
    <property type="protein sequence ID" value="KAF2731271.1"/>
    <property type="molecule type" value="Genomic_DNA"/>
</dbReference>
<accession>A0A9P4QUQ0</accession>
<organism evidence="3 4">
    <name type="scientific">Polyplosphaeria fusca</name>
    <dbReference type="NCBI Taxonomy" id="682080"/>
    <lineage>
        <taxon>Eukaryota</taxon>
        <taxon>Fungi</taxon>
        <taxon>Dikarya</taxon>
        <taxon>Ascomycota</taxon>
        <taxon>Pezizomycotina</taxon>
        <taxon>Dothideomycetes</taxon>
        <taxon>Pleosporomycetidae</taxon>
        <taxon>Pleosporales</taxon>
        <taxon>Tetraplosphaeriaceae</taxon>
        <taxon>Polyplosphaeria</taxon>
    </lineage>
</organism>
<dbReference type="InterPro" id="IPR012338">
    <property type="entry name" value="Beta-lactam/transpept-like"/>
</dbReference>
<feature type="non-terminal residue" evidence="3">
    <location>
        <position position="411"/>
    </location>
</feature>
<evidence type="ECO:0000256" key="1">
    <source>
        <dbReference type="SAM" id="SignalP"/>
    </source>
</evidence>
<name>A0A9P4QUQ0_9PLEO</name>
<dbReference type="InterPro" id="IPR001466">
    <property type="entry name" value="Beta-lactam-related"/>
</dbReference>
<feature type="signal peptide" evidence="1">
    <location>
        <begin position="1"/>
        <end position="16"/>
    </location>
</feature>
<evidence type="ECO:0000259" key="2">
    <source>
        <dbReference type="Pfam" id="PF00144"/>
    </source>
</evidence>
<keyword evidence="1" id="KW-0732">Signal</keyword>
<proteinExistence type="predicted"/>
<gene>
    <name evidence="3" type="ORF">EJ04DRAFT_472222</name>
</gene>
<dbReference type="Proteomes" id="UP000799444">
    <property type="component" value="Unassembled WGS sequence"/>
</dbReference>